<evidence type="ECO:0000256" key="1">
    <source>
        <dbReference type="SAM" id="MobiDB-lite"/>
    </source>
</evidence>
<organism evidence="2 3">
    <name type="scientific">Apolygus lucorum</name>
    <name type="common">Small green plant bug</name>
    <name type="synonym">Lygocoris lucorum</name>
    <dbReference type="NCBI Taxonomy" id="248454"/>
    <lineage>
        <taxon>Eukaryota</taxon>
        <taxon>Metazoa</taxon>
        <taxon>Ecdysozoa</taxon>
        <taxon>Arthropoda</taxon>
        <taxon>Hexapoda</taxon>
        <taxon>Insecta</taxon>
        <taxon>Pterygota</taxon>
        <taxon>Neoptera</taxon>
        <taxon>Paraneoptera</taxon>
        <taxon>Hemiptera</taxon>
        <taxon>Heteroptera</taxon>
        <taxon>Panheteroptera</taxon>
        <taxon>Cimicomorpha</taxon>
        <taxon>Miridae</taxon>
        <taxon>Mirini</taxon>
        <taxon>Apolygus</taxon>
    </lineage>
</organism>
<reference evidence="2" key="1">
    <citation type="journal article" date="2021" name="Mol. Ecol. Resour.">
        <title>Apolygus lucorum genome provides insights into omnivorousness and mesophyll feeding.</title>
        <authorList>
            <person name="Liu Y."/>
            <person name="Liu H."/>
            <person name="Wang H."/>
            <person name="Huang T."/>
            <person name="Liu B."/>
            <person name="Yang B."/>
            <person name="Yin L."/>
            <person name="Li B."/>
            <person name="Zhang Y."/>
            <person name="Zhang S."/>
            <person name="Jiang F."/>
            <person name="Zhang X."/>
            <person name="Ren Y."/>
            <person name="Wang B."/>
            <person name="Wang S."/>
            <person name="Lu Y."/>
            <person name="Wu K."/>
            <person name="Fan W."/>
            <person name="Wang G."/>
        </authorList>
    </citation>
    <scope>NUCLEOTIDE SEQUENCE</scope>
    <source>
        <strain evidence="2">12Hb</strain>
    </source>
</reference>
<dbReference type="EMBL" id="WIXP02000015">
    <property type="protein sequence ID" value="KAF6199204.1"/>
    <property type="molecule type" value="Genomic_DNA"/>
</dbReference>
<dbReference type="AlphaFoldDB" id="A0A8S9WSK0"/>
<keyword evidence="3" id="KW-1185">Reference proteome</keyword>
<feature type="region of interest" description="Disordered" evidence="1">
    <location>
        <begin position="102"/>
        <end position="122"/>
    </location>
</feature>
<sequence length="433" mass="49217">MKNRKVGMSVEEAMKVLNMKRFDSEELNDKFRYRVQSVAQGLGGSITAQKDIYTAWEYLNRMLARESSTHTEDLLTKVDKSIKMFEKPKLLEISPLKLSNQARRSSLAKKKSGKKKKPASELKSILKKVEGSELTKEKLPPISKLLPVKTAGHVNAGGGSRKRVRWMDCENVQAKPQITKTNKPLGKNAIARNMMFRLLGKQENHMLRQEGATEISRSKNMNDEFRKETKESTFGSSLGTLLDELPKLIKKPRTRFKRVPRLNEIFVNPRRRSRHDQRAAARREIWREQSEHLLKELVLDADKKRRAHTGGALPEKLQVQVEELDNDQYNSDKEPVTGEESKVILKDVGTLDKAARAQCVRIGGILTRKSLQKQEEVLYSEFSKQLSPTLPSSGRMLFSGHEGGGTDSIDWKLVQSESSIVNNQKREENAKGD</sequence>
<comment type="caution">
    <text evidence="2">The sequence shown here is derived from an EMBL/GenBank/DDBJ whole genome shotgun (WGS) entry which is preliminary data.</text>
</comment>
<protein>
    <submittedName>
        <fullName evidence="2">Uncharacterized protein</fullName>
    </submittedName>
</protein>
<accession>A0A8S9WSK0</accession>
<gene>
    <name evidence="2" type="ORF">GE061_007229</name>
</gene>
<evidence type="ECO:0000313" key="2">
    <source>
        <dbReference type="EMBL" id="KAF6199204.1"/>
    </source>
</evidence>
<evidence type="ECO:0000313" key="3">
    <source>
        <dbReference type="Proteomes" id="UP000466442"/>
    </source>
</evidence>
<name>A0A8S9WSK0_APOLU</name>
<proteinExistence type="predicted"/>
<dbReference type="Proteomes" id="UP000466442">
    <property type="component" value="Unassembled WGS sequence"/>
</dbReference>
<feature type="compositionally biased region" description="Basic residues" evidence="1">
    <location>
        <begin position="106"/>
        <end position="117"/>
    </location>
</feature>